<name>A0ABR6GQ77_9BURK</name>
<accession>A0ABR6GQ77</accession>
<proteinExistence type="predicted"/>
<evidence type="ECO:0000313" key="1">
    <source>
        <dbReference type="EMBL" id="MBB3194185.1"/>
    </source>
</evidence>
<reference evidence="1 2" key="1">
    <citation type="submission" date="2020-08" db="EMBL/GenBank/DDBJ databases">
        <title>Genomic Encyclopedia of Type Strains, Phase III (KMG-III): the genomes of soil and plant-associated and newly described type strains.</title>
        <authorList>
            <person name="Whitman W."/>
        </authorList>
    </citation>
    <scope>NUCLEOTIDE SEQUENCE [LARGE SCALE GENOMIC DNA]</scope>
    <source>
        <strain evidence="1 2">CECT 7247</strain>
    </source>
</reference>
<keyword evidence="2" id="KW-1185">Reference proteome</keyword>
<dbReference type="RefSeq" id="WP_184294371.1">
    <property type="nucleotide sequence ID" value="NZ_JACHXO010000002.1"/>
</dbReference>
<gene>
    <name evidence="1" type="ORF">FHS28_001570</name>
</gene>
<protein>
    <submittedName>
        <fullName evidence="1">Uncharacterized protein</fullName>
    </submittedName>
</protein>
<dbReference type="Proteomes" id="UP000574369">
    <property type="component" value="Unassembled WGS sequence"/>
</dbReference>
<sequence>MDLLTTITWILTLTVCMAVGALAGCVGYRLALRSRATHVPGFKDTRLWQPSRLEHRWFNSTTILVDRQGVDVESILGVALDDEQIKLLSGAPSGSTVTLEYRGAADWARHHTGTDQPPPGLYFFVRGPCLVPHGSNVVGLYCDHQGAAGLYLKDILLSEAMPAGAAGRMLIRMARAGAALGVQELRLLAAGGRNWPNWNGTERWKGYAAWPAYGFNMPLLAETLDIIHQFPHHPADLTRCYTVRDVLAKPDGALFWRLAGDGWFMTFDLSSDKTVSVQTLLAKTQMKEASAC</sequence>
<evidence type="ECO:0000313" key="2">
    <source>
        <dbReference type="Proteomes" id="UP000574369"/>
    </source>
</evidence>
<dbReference type="EMBL" id="JACHXO010000002">
    <property type="protein sequence ID" value="MBB3194185.1"/>
    <property type="molecule type" value="Genomic_DNA"/>
</dbReference>
<comment type="caution">
    <text evidence="1">The sequence shown here is derived from an EMBL/GenBank/DDBJ whole genome shotgun (WGS) entry which is preliminary data.</text>
</comment>
<organism evidence="1 2">
    <name type="scientific">Roseateles terrae</name>
    <dbReference type="NCBI Taxonomy" id="431060"/>
    <lineage>
        <taxon>Bacteria</taxon>
        <taxon>Pseudomonadati</taxon>
        <taxon>Pseudomonadota</taxon>
        <taxon>Betaproteobacteria</taxon>
        <taxon>Burkholderiales</taxon>
        <taxon>Sphaerotilaceae</taxon>
        <taxon>Roseateles</taxon>
    </lineage>
</organism>